<comment type="similarity">
    <text evidence="1">Belongs to the thioesterase PaaI family.</text>
</comment>
<dbReference type="SUPFAM" id="SSF54637">
    <property type="entry name" value="Thioesterase/thiol ester dehydrase-isomerase"/>
    <property type="match status" value="1"/>
</dbReference>
<dbReference type="InterPro" id="IPR029069">
    <property type="entry name" value="HotDog_dom_sf"/>
</dbReference>
<keyword evidence="5" id="KW-1185">Reference proteome</keyword>
<dbReference type="Pfam" id="PF03061">
    <property type="entry name" value="4HBT"/>
    <property type="match status" value="1"/>
</dbReference>
<name>A0A975BJ32_9BACT</name>
<dbReference type="GO" id="GO:0047617">
    <property type="term" value="F:fatty acyl-CoA hydrolase activity"/>
    <property type="evidence" value="ECO:0007669"/>
    <property type="project" value="InterPro"/>
</dbReference>
<dbReference type="Gene3D" id="3.10.129.10">
    <property type="entry name" value="Hotdog Thioesterase"/>
    <property type="match status" value="1"/>
</dbReference>
<dbReference type="CDD" id="cd03443">
    <property type="entry name" value="PaaI_thioesterase"/>
    <property type="match status" value="1"/>
</dbReference>
<proteinExistence type="inferred from homology"/>
<organism evidence="4 5">
    <name type="scientific">Desulfonema magnum</name>
    <dbReference type="NCBI Taxonomy" id="45655"/>
    <lineage>
        <taxon>Bacteria</taxon>
        <taxon>Pseudomonadati</taxon>
        <taxon>Thermodesulfobacteriota</taxon>
        <taxon>Desulfobacteria</taxon>
        <taxon>Desulfobacterales</taxon>
        <taxon>Desulfococcaceae</taxon>
        <taxon>Desulfonema</taxon>
    </lineage>
</organism>
<evidence type="ECO:0000256" key="1">
    <source>
        <dbReference type="ARBA" id="ARBA00008324"/>
    </source>
</evidence>
<dbReference type="InterPro" id="IPR006683">
    <property type="entry name" value="Thioestr_dom"/>
</dbReference>
<sequence>MELSQELKNNILTEINKIPIVDTLKIEIVSLADGYCETKVQRKLSYDGVFKSFHGGLLMTIADSTACFAIFTKTGPFVKLTTTDMNIRFLAPCFSDVTVKAKVIKLGRTLCPVSVDLYDATEKHVAVAQVNYILIDSLSINDV</sequence>
<dbReference type="InterPro" id="IPR039298">
    <property type="entry name" value="ACOT13"/>
</dbReference>
<accession>A0A975BJ32</accession>
<dbReference type="NCBIfam" id="TIGR00369">
    <property type="entry name" value="unchar_dom_1"/>
    <property type="match status" value="1"/>
</dbReference>
<dbReference type="RefSeq" id="WP_207682194.1">
    <property type="nucleotide sequence ID" value="NZ_CP061800.1"/>
</dbReference>
<dbReference type="InterPro" id="IPR003736">
    <property type="entry name" value="PAAI_dom"/>
</dbReference>
<reference evidence="4" key="1">
    <citation type="journal article" date="2021" name="Microb. Physiol.">
        <title>Proteogenomic Insights into the Physiology of Marine, Sulfate-Reducing, Filamentous Desulfonema limicola and Desulfonema magnum.</title>
        <authorList>
            <person name="Schnaars V."/>
            <person name="Wohlbrand L."/>
            <person name="Scheve S."/>
            <person name="Hinrichs C."/>
            <person name="Reinhardt R."/>
            <person name="Rabus R."/>
        </authorList>
    </citation>
    <scope>NUCLEOTIDE SEQUENCE</scope>
    <source>
        <strain evidence="4">4be13</strain>
    </source>
</reference>
<evidence type="ECO:0000256" key="2">
    <source>
        <dbReference type="ARBA" id="ARBA00022801"/>
    </source>
</evidence>
<evidence type="ECO:0000313" key="5">
    <source>
        <dbReference type="Proteomes" id="UP000663722"/>
    </source>
</evidence>
<evidence type="ECO:0000259" key="3">
    <source>
        <dbReference type="Pfam" id="PF03061"/>
    </source>
</evidence>
<evidence type="ECO:0000313" key="4">
    <source>
        <dbReference type="EMBL" id="QTA86644.1"/>
    </source>
</evidence>
<protein>
    <submittedName>
        <fullName evidence="4">Phenylacetic acid degradation-related domain-containing protein</fullName>
    </submittedName>
</protein>
<dbReference type="PANTHER" id="PTHR21660:SF1">
    <property type="entry name" value="ACYL-COENZYME A THIOESTERASE 13"/>
    <property type="match status" value="1"/>
</dbReference>
<keyword evidence="2" id="KW-0378">Hydrolase</keyword>
<dbReference type="KEGG" id="dmm:dnm_026680"/>
<feature type="domain" description="Thioesterase" evidence="3">
    <location>
        <begin position="52"/>
        <end position="123"/>
    </location>
</feature>
<dbReference type="Proteomes" id="UP000663722">
    <property type="component" value="Chromosome"/>
</dbReference>
<dbReference type="PANTHER" id="PTHR21660">
    <property type="entry name" value="THIOESTERASE SUPERFAMILY MEMBER-RELATED"/>
    <property type="match status" value="1"/>
</dbReference>
<gene>
    <name evidence="4" type="ORF">dnm_026680</name>
</gene>
<dbReference type="EMBL" id="CP061800">
    <property type="protein sequence ID" value="QTA86644.1"/>
    <property type="molecule type" value="Genomic_DNA"/>
</dbReference>
<dbReference type="AlphaFoldDB" id="A0A975BJ32"/>